<sequence>MAYIKIRLITISLHNTYAVITEQSGQVHYSVHVLLFCEIEQRNFKALTAINIHLPSSFRGCANAYAALLEMCITFIN</sequence>
<keyword evidence="2" id="KW-1185">Reference proteome</keyword>
<dbReference type="Proteomes" id="UP001318401">
    <property type="component" value="Unassembled WGS sequence"/>
</dbReference>
<accession>A0ABX2BC07</accession>
<reference evidence="1 2" key="1">
    <citation type="submission" date="2018-04" db="EMBL/GenBank/DDBJ databases">
        <authorList>
            <person name="Li G."/>
            <person name="Du W."/>
            <person name="Bai Y."/>
        </authorList>
    </citation>
    <scope>NUCLEOTIDE SEQUENCE [LARGE SCALE GENOMIC DNA]</scope>
    <source>
        <strain evidence="1 2">YYYZ-3</strain>
    </source>
</reference>
<gene>
    <name evidence="1" type="ORF">DDR56_13840</name>
</gene>
<name>A0ABX2BC07_9GAMM</name>
<organism evidence="1 2">
    <name type="scientific">Vreelandella venusta</name>
    <dbReference type="NCBI Taxonomy" id="44935"/>
    <lineage>
        <taxon>Bacteria</taxon>
        <taxon>Pseudomonadati</taxon>
        <taxon>Pseudomonadota</taxon>
        <taxon>Gammaproteobacteria</taxon>
        <taxon>Oceanospirillales</taxon>
        <taxon>Halomonadaceae</taxon>
        <taxon>Vreelandella</taxon>
    </lineage>
</organism>
<evidence type="ECO:0000313" key="1">
    <source>
        <dbReference type="EMBL" id="NPT31647.1"/>
    </source>
</evidence>
<protein>
    <submittedName>
        <fullName evidence="1">Uncharacterized protein</fullName>
    </submittedName>
</protein>
<evidence type="ECO:0000313" key="2">
    <source>
        <dbReference type="Proteomes" id="UP001318401"/>
    </source>
</evidence>
<comment type="caution">
    <text evidence="1">The sequence shown here is derived from an EMBL/GenBank/DDBJ whole genome shotgun (WGS) entry which is preliminary data.</text>
</comment>
<proteinExistence type="predicted"/>
<dbReference type="EMBL" id="QDKN01000006">
    <property type="protein sequence ID" value="NPT31647.1"/>
    <property type="molecule type" value="Genomic_DNA"/>
</dbReference>